<reference evidence="2 3" key="1">
    <citation type="journal article" date="2016" name="Sci. Rep.">
        <title>Peltaster fructicola genome reveals evolution from an invasive phytopathogen to an ectophytic parasite.</title>
        <authorList>
            <person name="Xu C."/>
            <person name="Chen H."/>
            <person name="Gleason M.L."/>
            <person name="Xu J.R."/>
            <person name="Liu H."/>
            <person name="Zhang R."/>
            <person name="Sun G."/>
        </authorList>
    </citation>
    <scope>NUCLEOTIDE SEQUENCE [LARGE SCALE GENOMIC DNA]</scope>
    <source>
        <strain evidence="2 3">LNHT1506</strain>
    </source>
</reference>
<accession>A0A6H0XJI0</accession>
<protein>
    <submittedName>
        <fullName evidence="2">Uncharacterized protein</fullName>
    </submittedName>
</protein>
<evidence type="ECO:0000256" key="1">
    <source>
        <dbReference type="SAM" id="MobiDB-lite"/>
    </source>
</evidence>
<keyword evidence="3" id="KW-1185">Reference proteome</keyword>
<feature type="compositionally biased region" description="Basic and acidic residues" evidence="1">
    <location>
        <begin position="75"/>
        <end position="90"/>
    </location>
</feature>
<dbReference type="EMBL" id="CP051139">
    <property type="protein sequence ID" value="QIW94886.1"/>
    <property type="molecule type" value="Genomic_DNA"/>
</dbReference>
<feature type="compositionally biased region" description="Low complexity" evidence="1">
    <location>
        <begin position="54"/>
        <end position="68"/>
    </location>
</feature>
<feature type="compositionally biased region" description="Polar residues" evidence="1">
    <location>
        <begin position="1"/>
        <end position="11"/>
    </location>
</feature>
<evidence type="ECO:0000313" key="2">
    <source>
        <dbReference type="EMBL" id="QIW94886.1"/>
    </source>
</evidence>
<name>A0A6H0XJI0_9PEZI</name>
<dbReference type="Proteomes" id="UP000503462">
    <property type="component" value="Chromosome 1"/>
</dbReference>
<feature type="region of interest" description="Disordered" evidence="1">
    <location>
        <begin position="1"/>
        <end position="152"/>
    </location>
</feature>
<proteinExistence type="predicted"/>
<dbReference type="AlphaFoldDB" id="A0A6H0XJI0"/>
<gene>
    <name evidence="2" type="ORF">AMS68_000404</name>
</gene>
<evidence type="ECO:0000313" key="3">
    <source>
        <dbReference type="Proteomes" id="UP000503462"/>
    </source>
</evidence>
<feature type="region of interest" description="Disordered" evidence="1">
    <location>
        <begin position="164"/>
        <end position="191"/>
    </location>
</feature>
<organism evidence="2 3">
    <name type="scientific">Peltaster fructicola</name>
    <dbReference type="NCBI Taxonomy" id="286661"/>
    <lineage>
        <taxon>Eukaryota</taxon>
        <taxon>Fungi</taxon>
        <taxon>Dikarya</taxon>
        <taxon>Ascomycota</taxon>
        <taxon>Pezizomycotina</taxon>
        <taxon>Dothideomycetes</taxon>
        <taxon>Dothideomycetes incertae sedis</taxon>
        <taxon>Peltaster</taxon>
    </lineage>
</organism>
<dbReference type="OrthoDB" id="5383057at2759"/>
<sequence>MSGTKVTTDPRSQQEPKHENPGAVTSDSLAGESIRDGGSFAANSSSRGVLDQPSSSTTTNTTDTSNATKLNPAHSRADRADGIRAHDRAEGFGGAGVPSLNSGPFNAASVRSKAAPASQPKGDNLQEGGEITGSEPNASFNNDIGGKNDPGRVAVQKIVNEAGAAGGATGPSQTELDTNTPYDALGGSTSA</sequence>
<feature type="compositionally biased region" description="Polar residues" evidence="1">
    <location>
        <begin position="170"/>
        <end position="191"/>
    </location>
</feature>